<feature type="domain" description="G-protein coupled receptors family 1 profile" evidence="7">
    <location>
        <begin position="68"/>
        <end position="333"/>
    </location>
</feature>
<feature type="transmembrane region" description="Helical" evidence="6">
    <location>
        <begin position="230"/>
        <end position="251"/>
    </location>
</feature>
<feature type="transmembrane region" description="Helical" evidence="6">
    <location>
        <begin position="51"/>
        <end position="76"/>
    </location>
</feature>
<feature type="transmembrane region" description="Helical" evidence="6">
    <location>
        <begin position="126"/>
        <end position="148"/>
    </location>
</feature>
<dbReference type="InterPro" id="IPR000276">
    <property type="entry name" value="GPCR_Rhodpsn"/>
</dbReference>
<evidence type="ECO:0000256" key="6">
    <source>
        <dbReference type="SAM" id="Phobius"/>
    </source>
</evidence>
<protein>
    <submittedName>
        <fullName evidence="9">Olfactory receptor 6C3</fullName>
    </submittedName>
</protein>
<proteinExistence type="inferred from homology"/>
<dbReference type="InterPro" id="IPR052921">
    <property type="entry name" value="GPCR1_Superfamily_Member"/>
</dbReference>
<dbReference type="PANTHER" id="PTHR26451:SF905">
    <property type="entry name" value="OLFACTORY RECEPTOR 2G3-LIKE"/>
    <property type="match status" value="1"/>
</dbReference>
<dbReference type="PROSITE" id="PS00237">
    <property type="entry name" value="G_PROTEIN_RECEP_F1_1"/>
    <property type="match status" value="1"/>
</dbReference>
<dbReference type="OrthoDB" id="10011551at2759"/>
<reference evidence="9" key="1">
    <citation type="submission" date="2025-08" db="UniProtKB">
        <authorList>
            <consortium name="RefSeq"/>
        </authorList>
    </citation>
    <scope>IDENTIFICATION</scope>
</reference>
<dbReference type="GO" id="GO:0016020">
    <property type="term" value="C:membrane"/>
    <property type="evidence" value="ECO:0007669"/>
    <property type="project" value="UniProtKB-SubCell"/>
</dbReference>
<accession>A0A6J2UT24</accession>
<keyword evidence="3 6" id="KW-1133">Transmembrane helix</keyword>
<keyword evidence="4 6" id="KW-0472">Membrane</keyword>
<evidence type="ECO:0000256" key="4">
    <source>
        <dbReference type="ARBA" id="ARBA00023136"/>
    </source>
</evidence>
<dbReference type="GO" id="GO:0004984">
    <property type="term" value="F:olfactory receptor activity"/>
    <property type="evidence" value="ECO:0007669"/>
    <property type="project" value="TreeGrafter"/>
</dbReference>
<keyword evidence="2 5" id="KW-0812">Transmembrane</keyword>
<evidence type="ECO:0000256" key="5">
    <source>
        <dbReference type="RuleBase" id="RU000688"/>
    </source>
</evidence>
<feature type="transmembrane region" description="Helical" evidence="6">
    <location>
        <begin position="312"/>
        <end position="332"/>
    </location>
</feature>
<feature type="transmembrane region" description="Helical" evidence="6">
    <location>
        <begin position="272"/>
        <end position="292"/>
    </location>
</feature>
<evidence type="ECO:0000313" key="9">
    <source>
        <dbReference type="RefSeq" id="XP_030623620.1"/>
    </source>
</evidence>
<comment type="subcellular location">
    <subcellularLocation>
        <location evidence="1">Membrane</location>
    </subcellularLocation>
</comment>
<dbReference type="PRINTS" id="PR00237">
    <property type="entry name" value="GPCRRHODOPSN"/>
</dbReference>
<evidence type="ECO:0000256" key="2">
    <source>
        <dbReference type="ARBA" id="ARBA00022692"/>
    </source>
</evidence>
<dbReference type="GO" id="GO:0004930">
    <property type="term" value="F:G protein-coupled receptor activity"/>
    <property type="evidence" value="ECO:0007669"/>
    <property type="project" value="UniProtKB-KW"/>
</dbReference>
<gene>
    <name evidence="9" type="primary">LOC115806904</name>
</gene>
<dbReference type="AlphaFoldDB" id="A0A6J2UT24"/>
<dbReference type="InterPro" id="IPR017452">
    <property type="entry name" value="GPCR_Rhodpsn_7TM"/>
</dbReference>
<dbReference type="Gene3D" id="1.20.1070.10">
    <property type="entry name" value="Rhodopsin 7-helix transmembrane proteins"/>
    <property type="match status" value="1"/>
</dbReference>
<dbReference type="RefSeq" id="XP_030623620.1">
    <property type="nucleotide sequence ID" value="XM_030767760.1"/>
</dbReference>
<dbReference type="SUPFAM" id="SSF81321">
    <property type="entry name" value="Family A G protein-coupled receptor-like"/>
    <property type="match status" value="1"/>
</dbReference>
<evidence type="ECO:0000313" key="8">
    <source>
        <dbReference type="Proteomes" id="UP000504632"/>
    </source>
</evidence>
<keyword evidence="5" id="KW-0807">Transducer</keyword>
<dbReference type="CDD" id="cd00637">
    <property type="entry name" value="7tm_classA_rhodopsin-like"/>
    <property type="match status" value="1"/>
</dbReference>
<dbReference type="PROSITE" id="PS50262">
    <property type="entry name" value="G_PROTEIN_RECEP_F1_2"/>
    <property type="match status" value="1"/>
</dbReference>
<comment type="similarity">
    <text evidence="5">Belongs to the G-protein coupled receptor 1 family.</text>
</comment>
<keyword evidence="5" id="KW-0297">G-protein coupled receptor</keyword>
<organism evidence="8 9">
    <name type="scientific">Chanos chanos</name>
    <name type="common">Milkfish</name>
    <name type="synonym">Mugil chanos</name>
    <dbReference type="NCBI Taxonomy" id="29144"/>
    <lineage>
        <taxon>Eukaryota</taxon>
        <taxon>Metazoa</taxon>
        <taxon>Chordata</taxon>
        <taxon>Craniata</taxon>
        <taxon>Vertebrata</taxon>
        <taxon>Euteleostomi</taxon>
        <taxon>Actinopterygii</taxon>
        <taxon>Neopterygii</taxon>
        <taxon>Teleostei</taxon>
        <taxon>Ostariophysi</taxon>
        <taxon>Gonorynchiformes</taxon>
        <taxon>Chanidae</taxon>
        <taxon>Chanos</taxon>
    </lineage>
</organism>
<dbReference type="GO" id="GO:0005549">
    <property type="term" value="F:odorant binding"/>
    <property type="evidence" value="ECO:0007669"/>
    <property type="project" value="TreeGrafter"/>
</dbReference>
<feature type="transmembrane region" description="Helical" evidence="6">
    <location>
        <begin position="169"/>
        <end position="191"/>
    </location>
</feature>
<evidence type="ECO:0000259" key="7">
    <source>
        <dbReference type="PROSITE" id="PS50262"/>
    </source>
</evidence>
<sequence>MDHTKDMNRTGECPALLSLPEIVNSTALIPKYEFDLGSCLFKSMLPSDSTVKVLVCIFVLLTILSLAVNGCTLLGLGRSEDLSWEPRFALLKNLILSDLMLTITQGPTVTYCLVQRRTLPYGPWCLTQFFVDSVCIFCTLFTITCMALERYLYVCQAIYYLSILTSQRLCFIMGLTWLLSLCITVVIMILLQQSHASSLVGQPIAGLLCEPDTVESVLGFPRASAIFRKLVGIIVTFLCILSYSFSYLRMYQEARNAVQPFQQVNRRAGNTILFYCSMLLLQLMPVLLKIISDALWEVISPLTAPSGWKTAGTLHIMLLVMLQVPPCINPLIYGLHNKEVRQALPNLLRWRKDCLNLNVEEGSLRTQETGRE</sequence>
<name>A0A6J2UT24_CHACN</name>
<dbReference type="PANTHER" id="PTHR26451">
    <property type="entry name" value="G_PROTEIN_RECEP_F1_2 DOMAIN-CONTAINING PROTEIN"/>
    <property type="match status" value="1"/>
</dbReference>
<dbReference type="InParanoid" id="A0A6J2UT24"/>
<evidence type="ECO:0000256" key="3">
    <source>
        <dbReference type="ARBA" id="ARBA00022989"/>
    </source>
</evidence>
<dbReference type="GeneID" id="115806904"/>
<keyword evidence="5 9" id="KW-0675">Receptor</keyword>
<evidence type="ECO:0000256" key="1">
    <source>
        <dbReference type="ARBA" id="ARBA00004370"/>
    </source>
</evidence>
<dbReference type="Pfam" id="PF00001">
    <property type="entry name" value="7tm_1"/>
    <property type="match status" value="1"/>
</dbReference>
<dbReference type="Proteomes" id="UP000504632">
    <property type="component" value="Chromosome 3"/>
</dbReference>
<keyword evidence="8" id="KW-1185">Reference proteome</keyword>